<dbReference type="EMBL" id="BTSY01000257">
    <property type="protein sequence ID" value="GMT37763.1"/>
    <property type="molecule type" value="Genomic_DNA"/>
</dbReference>
<name>A0AAV5X399_9BILA</name>
<feature type="non-terminal residue" evidence="2">
    <location>
        <position position="130"/>
    </location>
</feature>
<accession>A0AAV5X399</accession>
<feature type="region of interest" description="Disordered" evidence="1">
    <location>
        <begin position="1"/>
        <end position="22"/>
    </location>
</feature>
<evidence type="ECO:0000313" key="3">
    <source>
        <dbReference type="Proteomes" id="UP001432322"/>
    </source>
</evidence>
<evidence type="ECO:0000256" key="1">
    <source>
        <dbReference type="SAM" id="MobiDB-lite"/>
    </source>
</evidence>
<gene>
    <name evidence="2" type="ORF">PFISCL1PPCAC_29060</name>
</gene>
<comment type="caution">
    <text evidence="2">The sequence shown here is derived from an EMBL/GenBank/DDBJ whole genome shotgun (WGS) entry which is preliminary data.</text>
</comment>
<evidence type="ECO:0000313" key="2">
    <source>
        <dbReference type="EMBL" id="GMT37763.1"/>
    </source>
</evidence>
<feature type="compositionally biased region" description="Basic and acidic residues" evidence="1">
    <location>
        <begin position="82"/>
        <end position="111"/>
    </location>
</feature>
<dbReference type="Proteomes" id="UP001432322">
    <property type="component" value="Unassembled WGS sequence"/>
</dbReference>
<sequence>FAAAAPAARATSAASSKSSAPVQLKTTAAAAKIPSVPSKNSSTLKNSKIDDDYVVIPTVDPKPPPKPEGEYVIIDNCNPQSIKEERPEARTERCGYRDSLHSAHKNTEKAGKTPKGRSNPSLPAPEAATD</sequence>
<feature type="non-terminal residue" evidence="2">
    <location>
        <position position="1"/>
    </location>
</feature>
<feature type="compositionally biased region" description="Low complexity" evidence="1">
    <location>
        <begin position="1"/>
        <end position="20"/>
    </location>
</feature>
<feature type="region of interest" description="Disordered" evidence="1">
    <location>
        <begin position="77"/>
        <end position="130"/>
    </location>
</feature>
<proteinExistence type="predicted"/>
<reference evidence="2" key="1">
    <citation type="submission" date="2023-10" db="EMBL/GenBank/DDBJ databases">
        <title>Genome assembly of Pristionchus species.</title>
        <authorList>
            <person name="Yoshida K."/>
            <person name="Sommer R.J."/>
        </authorList>
    </citation>
    <scope>NUCLEOTIDE SEQUENCE</scope>
    <source>
        <strain evidence="2">RS5133</strain>
    </source>
</reference>
<dbReference type="AlphaFoldDB" id="A0AAV5X399"/>
<keyword evidence="3" id="KW-1185">Reference proteome</keyword>
<organism evidence="2 3">
    <name type="scientific">Pristionchus fissidentatus</name>
    <dbReference type="NCBI Taxonomy" id="1538716"/>
    <lineage>
        <taxon>Eukaryota</taxon>
        <taxon>Metazoa</taxon>
        <taxon>Ecdysozoa</taxon>
        <taxon>Nematoda</taxon>
        <taxon>Chromadorea</taxon>
        <taxon>Rhabditida</taxon>
        <taxon>Rhabditina</taxon>
        <taxon>Diplogasteromorpha</taxon>
        <taxon>Diplogasteroidea</taxon>
        <taxon>Neodiplogasteridae</taxon>
        <taxon>Pristionchus</taxon>
    </lineage>
</organism>
<protein>
    <submittedName>
        <fullName evidence="2">Uncharacterized protein</fullName>
    </submittedName>
</protein>